<accession>R0JXF8</accession>
<keyword evidence="2" id="KW-1185">Reference proteome</keyword>
<evidence type="ECO:0000313" key="2">
    <source>
        <dbReference type="Proteomes" id="UP000296049"/>
    </source>
</evidence>
<dbReference type="EMBL" id="KB743013">
    <property type="protein sequence ID" value="EOB01967.1"/>
    <property type="molecule type" value="Genomic_DNA"/>
</dbReference>
<evidence type="ECO:0000313" key="1">
    <source>
        <dbReference type="EMBL" id="EOB01967.1"/>
    </source>
</evidence>
<protein>
    <submittedName>
        <fullName evidence="1">Uncharacterized protein</fullName>
    </submittedName>
</protein>
<reference evidence="2" key="1">
    <citation type="journal article" date="2013" name="Nat. Genet.">
        <title>The duck genome and transcriptome provide insight into an avian influenza virus reservoir species.</title>
        <authorList>
            <person name="Huang Y."/>
            <person name="Li Y."/>
            <person name="Burt D.W."/>
            <person name="Chen H."/>
            <person name="Zhang Y."/>
            <person name="Qian W."/>
            <person name="Kim H."/>
            <person name="Gan S."/>
            <person name="Zhao Y."/>
            <person name="Li J."/>
            <person name="Yi K."/>
            <person name="Feng H."/>
            <person name="Zhu P."/>
            <person name="Li B."/>
            <person name="Liu Q."/>
            <person name="Fairley S."/>
            <person name="Magor K.E."/>
            <person name="Du Z."/>
            <person name="Hu X."/>
            <person name="Goodman L."/>
            <person name="Tafer H."/>
            <person name="Vignal A."/>
            <person name="Lee T."/>
            <person name="Kim K.W."/>
            <person name="Sheng Z."/>
            <person name="An Y."/>
            <person name="Searle S."/>
            <person name="Herrero J."/>
            <person name="Groenen M.A."/>
            <person name="Crooijmans R.P."/>
            <person name="Faraut T."/>
            <person name="Cai Q."/>
            <person name="Webster R.G."/>
            <person name="Aldridge J.R."/>
            <person name="Warren W.C."/>
            <person name="Bartschat S."/>
            <person name="Kehr S."/>
            <person name="Marz M."/>
            <person name="Stadler P.F."/>
            <person name="Smith J."/>
            <person name="Kraus R.H."/>
            <person name="Zhao Y."/>
            <person name="Ren L."/>
            <person name="Fei J."/>
            <person name="Morisson M."/>
            <person name="Kaiser P."/>
            <person name="Griffin D.K."/>
            <person name="Rao M."/>
            <person name="Pitel F."/>
            <person name="Wang J."/>
            <person name="Li N."/>
        </authorList>
    </citation>
    <scope>NUCLEOTIDE SEQUENCE [LARGE SCALE GENOMIC DNA]</scope>
</reference>
<gene>
    <name evidence="1" type="ORF">Anapl_12153</name>
</gene>
<sequence>MDVAAVSEKGLLKLPCNGSHKLFFKVVEKCTSEEPTAVYITHTLTVTQTKQYMKKRKVKGTLKSSKGCRRAPVLIIVAAAMKAIKKQHAEGQHGFCAKSFDGEQNCEEIQKLISTLRISKAGIDKFFRIRYPDHSDNLQHAATYPSVRGRHAASRPFKSPMQSADLPRCRAILTGAVQGGLSKLLRPRAAESGAQPVALHDSCTSLLLQQQAPSFLPSACAKLRAHVPVCVQRCVQKCLLDKTIKRHNRVTTHCSDYHIKSPVAVNQQDFTEFLQGYITIEQLKYPTNNFLCYIYDSKHQ</sequence>
<name>R0JXF8_ANAPL</name>
<dbReference type="AlphaFoldDB" id="R0JXF8"/>
<dbReference type="Proteomes" id="UP000296049">
    <property type="component" value="Unassembled WGS sequence"/>
</dbReference>
<organism evidence="1 2">
    <name type="scientific">Anas platyrhynchos</name>
    <name type="common">Mallard</name>
    <name type="synonym">Anas boschas</name>
    <dbReference type="NCBI Taxonomy" id="8839"/>
    <lineage>
        <taxon>Eukaryota</taxon>
        <taxon>Metazoa</taxon>
        <taxon>Chordata</taxon>
        <taxon>Craniata</taxon>
        <taxon>Vertebrata</taxon>
        <taxon>Euteleostomi</taxon>
        <taxon>Archelosauria</taxon>
        <taxon>Archosauria</taxon>
        <taxon>Dinosauria</taxon>
        <taxon>Saurischia</taxon>
        <taxon>Theropoda</taxon>
        <taxon>Coelurosauria</taxon>
        <taxon>Aves</taxon>
        <taxon>Neognathae</taxon>
        <taxon>Galloanserae</taxon>
        <taxon>Anseriformes</taxon>
        <taxon>Anatidae</taxon>
        <taxon>Anatinae</taxon>
        <taxon>Anas</taxon>
    </lineage>
</organism>
<proteinExistence type="predicted"/>